<dbReference type="InterPro" id="IPR051398">
    <property type="entry name" value="Polysacch_Deacetylase"/>
</dbReference>
<dbReference type="PROSITE" id="PS51677">
    <property type="entry name" value="NODB"/>
    <property type="match status" value="1"/>
</dbReference>
<proteinExistence type="predicted"/>
<evidence type="ECO:0000313" key="5">
    <source>
        <dbReference type="Proteomes" id="UP001160301"/>
    </source>
</evidence>
<dbReference type="Proteomes" id="UP001160301">
    <property type="component" value="Unassembled WGS sequence"/>
</dbReference>
<keyword evidence="2" id="KW-1133">Transmembrane helix</keyword>
<dbReference type="RefSeq" id="WP_284720361.1">
    <property type="nucleotide sequence ID" value="NZ_JARZHI010000007.1"/>
</dbReference>
<accession>A0ABT6NP45</accession>
<comment type="caution">
    <text evidence="4">The sequence shown here is derived from an EMBL/GenBank/DDBJ whole genome shotgun (WGS) entry which is preliminary data.</text>
</comment>
<feature type="transmembrane region" description="Helical" evidence="2">
    <location>
        <begin position="104"/>
        <end position="122"/>
    </location>
</feature>
<keyword evidence="2" id="KW-0812">Transmembrane</keyword>
<dbReference type="Pfam" id="PF01522">
    <property type="entry name" value="Polysacc_deac_1"/>
    <property type="match status" value="1"/>
</dbReference>
<dbReference type="SUPFAM" id="SSF88713">
    <property type="entry name" value="Glycoside hydrolase/deacetylase"/>
    <property type="match status" value="1"/>
</dbReference>
<feature type="domain" description="NodB homology" evidence="3">
    <location>
        <begin position="198"/>
        <end position="417"/>
    </location>
</feature>
<keyword evidence="2" id="KW-0472">Membrane</keyword>
<feature type="transmembrane region" description="Helical" evidence="2">
    <location>
        <begin position="184"/>
        <end position="203"/>
    </location>
</feature>
<gene>
    <name evidence="4" type="ORF">QHF89_11335</name>
</gene>
<feature type="transmembrane region" description="Helical" evidence="2">
    <location>
        <begin position="12"/>
        <end position="35"/>
    </location>
</feature>
<dbReference type="InterPro" id="IPR011330">
    <property type="entry name" value="Glyco_hydro/deAcase_b/a-brl"/>
</dbReference>
<organism evidence="4 5">
    <name type="scientific">Polyangium sorediatum</name>
    <dbReference type="NCBI Taxonomy" id="889274"/>
    <lineage>
        <taxon>Bacteria</taxon>
        <taxon>Pseudomonadati</taxon>
        <taxon>Myxococcota</taxon>
        <taxon>Polyangia</taxon>
        <taxon>Polyangiales</taxon>
        <taxon>Polyangiaceae</taxon>
        <taxon>Polyangium</taxon>
    </lineage>
</organism>
<dbReference type="InterPro" id="IPR002509">
    <property type="entry name" value="NODB_dom"/>
</dbReference>
<feature type="transmembrane region" description="Helical" evidence="2">
    <location>
        <begin position="79"/>
        <end position="97"/>
    </location>
</feature>
<evidence type="ECO:0000313" key="4">
    <source>
        <dbReference type="EMBL" id="MDI1430095.1"/>
    </source>
</evidence>
<evidence type="ECO:0000256" key="2">
    <source>
        <dbReference type="SAM" id="Phobius"/>
    </source>
</evidence>
<dbReference type="CDD" id="cd10967">
    <property type="entry name" value="CE4_GLA_like_6s"/>
    <property type="match status" value="1"/>
</dbReference>
<reference evidence="4 5" key="1">
    <citation type="submission" date="2023-04" db="EMBL/GenBank/DDBJ databases">
        <title>The genome sequence of Polyangium sorediatum DSM14670.</title>
        <authorList>
            <person name="Zhang X."/>
        </authorList>
    </citation>
    <scope>NUCLEOTIDE SEQUENCE [LARGE SCALE GENOMIC DNA]</scope>
    <source>
        <strain evidence="4 5">DSM 14670</strain>
    </source>
</reference>
<evidence type="ECO:0000256" key="1">
    <source>
        <dbReference type="ARBA" id="ARBA00022729"/>
    </source>
</evidence>
<feature type="transmembrane region" description="Helical" evidence="2">
    <location>
        <begin position="128"/>
        <end position="147"/>
    </location>
</feature>
<dbReference type="InterPro" id="IPR021125">
    <property type="entry name" value="DUF2127"/>
</dbReference>
<dbReference type="PANTHER" id="PTHR34216">
    <property type="match status" value="1"/>
</dbReference>
<keyword evidence="1" id="KW-0732">Signal</keyword>
<name>A0ABT6NP45_9BACT</name>
<protein>
    <submittedName>
        <fullName evidence="4">DUF2127 domain-containing protein</fullName>
    </submittedName>
</protein>
<evidence type="ECO:0000259" key="3">
    <source>
        <dbReference type="PROSITE" id="PS51677"/>
    </source>
</evidence>
<dbReference type="PANTHER" id="PTHR34216:SF11">
    <property type="entry name" value="CHITOOLIGOSACCHARIDE DEACETYLASE"/>
    <property type="match status" value="1"/>
</dbReference>
<dbReference type="EMBL" id="JARZHI010000007">
    <property type="protein sequence ID" value="MDI1430095.1"/>
    <property type="molecule type" value="Genomic_DNA"/>
</dbReference>
<dbReference type="Pfam" id="PF09900">
    <property type="entry name" value="DUF2127"/>
    <property type="match status" value="1"/>
</dbReference>
<dbReference type="Gene3D" id="3.20.20.370">
    <property type="entry name" value="Glycoside hydrolase/deacetylase"/>
    <property type="match status" value="1"/>
</dbReference>
<sequence>MPGRPEDGHDHILRLIALFKFFKAAFLVVAGLGALELLRPGIAEWAQRWLTLLSANVDRRVVQQVLAHMSGLSPSRLEALGAGAFLYAALFTAEGVGLWRERRWAEFLTVIATASFLPFEFYELFRQVTLPRLLALLVNLAVVVYLVHRLRRRRHGHPAIASNDGPAPNAPTGRAIRARATRRWALRIPPYLVLLSAPTIVSIELDDTRASQYVIRPMLAAHAMHATFFVNSGFIGRPGNLSAAELEGLARDGNEIGGHTIDHPHLLTQDAEAQRLEICGDRAALRALGFEAESFAYPFGEHDRALEAIVEQCGYVSGRGAGGLHMRGLFSPIAETIPPRDPYATRTPGSLRREHRFEDVERWLRRVERDGGGWAQIVLHDICDGCDEYSTPPATVEHLLDWLDSERAAGRLDVRTVAEVIRGNAPRREERDDREAEGAHALLRRLARSCEGRDCTSPEARSGRKHCFAIEHAWEVHHGLRSAIPVRDAARPVDGRPSGGG</sequence>
<keyword evidence="5" id="KW-1185">Reference proteome</keyword>